<dbReference type="AlphaFoldDB" id="A0A5S5CCB5"/>
<accession>A0A5S5CCB5</accession>
<sequence length="64" mass="7329">MTTLGFPIRALEGGGKEMILNIIMEVLTILRNIGSIGKHWLMWKRLKRPGQENVLLKMVTKPQK</sequence>
<gene>
    <name evidence="1" type="ORF">BD809_102189</name>
</gene>
<name>A0A5S5CCB5_9FLAO</name>
<protein>
    <submittedName>
        <fullName evidence="1">Uncharacterized protein</fullName>
    </submittedName>
</protein>
<evidence type="ECO:0000313" key="2">
    <source>
        <dbReference type="Proteomes" id="UP000324376"/>
    </source>
</evidence>
<dbReference type="Proteomes" id="UP000324376">
    <property type="component" value="Unassembled WGS sequence"/>
</dbReference>
<comment type="caution">
    <text evidence="1">The sequence shown here is derived from an EMBL/GenBank/DDBJ whole genome shotgun (WGS) entry which is preliminary data.</text>
</comment>
<evidence type="ECO:0000313" key="1">
    <source>
        <dbReference type="EMBL" id="TYP75976.1"/>
    </source>
</evidence>
<keyword evidence="2" id="KW-1185">Reference proteome</keyword>
<dbReference type="EMBL" id="VNHU01000002">
    <property type="protein sequence ID" value="TYP75976.1"/>
    <property type="molecule type" value="Genomic_DNA"/>
</dbReference>
<organism evidence="1 2">
    <name type="scientific">Aquimarina intermedia</name>
    <dbReference type="NCBI Taxonomy" id="350814"/>
    <lineage>
        <taxon>Bacteria</taxon>
        <taxon>Pseudomonadati</taxon>
        <taxon>Bacteroidota</taxon>
        <taxon>Flavobacteriia</taxon>
        <taxon>Flavobacteriales</taxon>
        <taxon>Flavobacteriaceae</taxon>
        <taxon>Aquimarina</taxon>
    </lineage>
</organism>
<proteinExistence type="predicted"/>
<reference evidence="1 2" key="1">
    <citation type="submission" date="2019-07" db="EMBL/GenBank/DDBJ databases">
        <title>Genomic Encyclopedia of Archaeal and Bacterial Type Strains, Phase II (KMG-II): from individual species to whole genera.</title>
        <authorList>
            <person name="Goeker M."/>
        </authorList>
    </citation>
    <scope>NUCLEOTIDE SEQUENCE [LARGE SCALE GENOMIC DNA]</scope>
    <source>
        <strain evidence="1 2">DSM 17527</strain>
    </source>
</reference>